<keyword evidence="3" id="KW-1185">Reference proteome</keyword>
<keyword evidence="1" id="KW-0067">ATP-binding</keyword>
<comment type="function">
    <text evidence="1">Catalyzes the specific phosphorylation of 1,6-anhydro-N-acetylmuramic acid (anhMurNAc) with the simultaneous cleavage of the 1,6-anhydro ring, generating MurNAc-6-P. Is required for the utilization of anhMurNAc either imported from the medium or derived from its own cell wall murein, and thus plays a role in cell wall recycling.</text>
</comment>
<evidence type="ECO:0000313" key="2">
    <source>
        <dbReference type="EMBL" id="MFC4818785.1"/>
    </source>
</evidence>
<dbReference type="Proteomes" id="UP001595886">
    <property type="component" value="Unassembled WGS sequence"/>
</dbReference>
<comment type="catalytic activity">
    <reaction evidence="1">
        <text>1,6-anhydro-N-acetyl-beta-muramate + ATP + H2O = N-acetyl-D-muramate 6-phosphate + ADP + H(+)</text>
        <dbReference type="Rhea" id="RHEA:24952"/>
        <dbReference type="ChEBI" id="CHEBI:15377"/>
        <dbReference type="ChEBI" id="CHEBI:15378"/>
        <dbReference type="ChEBI" id="CHEBI:30616"/>
        <dbReference type="ChEBI" id="CHEBI:58690"/>
        <dbReference type="ChEBI" id="CHEBI:58722"/>
        <dbReference type="ChEBI" id="CHEBI:456216"/>
        <dbReference type="EC" id="2.7.1.170"/>
    </reaction>
</comment>
<protein>
    <recommendedName>
        <fullName evidence="1">Anhydro-N-acetylmuramic acid kinase</fullName>
        <ecNumber evidence="1">2.7.1.170</ecNumber>
    </recommendedName>
    <alternativeName>
        <fullName evidence="1">AnhMurNAc kinase</fullName>
    </alternativeName>
</protein>
<keyword evidence="1 2" id="KW-0418">Kinase</keyword>
<dbReference type="InterPro" id="IPR043129">
    <property type="entry name" value="ATPase_NBD"/>
</dbReference>
<dbReference type="EMBL" id="JBHSHD010000002">
    <property type="protein sequence ID" value="MFC4818785.1"/>
    <property type="molecule type" value="Genomic_DNA"/>
</dbReference>
<proteinExistence type="inferred from homology"/>
<dbReference type="SUPFAM" id="SSF53067">
    <property type="entry name" value="Actin-like ATPase domain"/>
    <property type="match status" value="1"/>
</dbReference>
<organism evidence="2 3">
    <name type="scientific">Dokdonella ginsengisoli</name>
    <dbReference type="NCBI Taxonomy" id="363846"/>
    <lineage>
        <taxon>Bacteria</taxon>
        <taxon>Pseudomonadati</taxon>
        <taxon>Pseudomonadota</taxon>
        <taxon>Gammaproteobacteria</taxon>
        <taxon>Lysobacterales</taxon>
        <taxon>Rhodanobacteraceae</taxon>
        <taxon>Dokdonella</taxon>
    </lineage>
</organism>
<dbReference type="InterPro" id="IPR005338">
    <property type="entry name" value="Anhydro_N_Ac-Mur_kinase"/>
</dbReference>
<evidence type="ECO:0000256" key="1">
    <source>
        <dbReference type="HAMAP-Rule" id="MF_01270"/>
    </source>
</evidence>
<dbReference type="Gene3D" id="3.30.420.40">
    <property type="match status" value="2"/>
</dbReference>
<feature type="binding site" evidence="1">
    <location>
        <begin position="14"/>
        <end position="21"/>
    </location>
    <ligand>
        <name>ATP</name>
        <dbReference type="ChEBI" id="CHEBI:30616"/>
    </ligand>
</feature>
<dbReference type="CDD" id="cd24050">
    <property type="entry name" value="ASKHA_NBD_ANMK"/>
    <property type="match status" value="1"/>
</dbReference>
<evidence type="ECO:0000313" key="3">
    <source>
        <dbReference type="Proteomes" id="UP001595886"/>
    </source>
</evidence>
<dbReference type="Pfam" id="PF03702">
    <property type="entry name" value="AnmK"/>
    <property type="match status" value="1"/>
</dbReference>
<dbReference type="PANTHER" id="PTHR30605:SF0">
    <property type="entry name" value="ANHYDRO-N-ACETYLMURAMIC ACID KINASE"/>
    <property type="match status" value="1"/>
</dbReference>
<accession>A0ABV9QN99</accession>
<reference evidence="3" key="1">
    <citation type="journal article" date="2019" name="Int. J. Syst. Evol. Microbiol.">
        <title>The Global Catalogue of Microorganisms (GCM) 10K type strain sequencing project: providing services to taxonomists for standard genome sequencing and annotation.</title>
        <authorList>
            <consortium name="The Broad Institute Genomics Platform"/>
            <consortium name="The Broad Institute Genome Sequencing Center for Infectious Disease"/>
            <person name="Wu L."/>
            <person name="Ma J."/>
        </authorList>
    </citation>
    <scope>NUCLEOTIDE SEQUENCE [LARGE SCALE GENOMIC DNA]</scope>
    <source>
        <strain evidence="3">CCUG 30340</strain>
    </source>
</reference>
<dbReference type="NCBIfam" id="NF007139">
    <property type="entry name" value="PRK09585.1-3"/>
    <property type="match status" value="1"/>
</dbReference>
<comment type="pathway">
    <text evidence="1">Amino-sugar metabolism; 1,6-anhydro-N-acetylmuramate degradation.</text>
</comment>
<sequence length="397" mass="41373">MAPASWLYLGLISGTSADGIDAALVEFATPPAAEPFTAGHSGKASWPLRIVAARTTPYPQDLRRRVLALATSDASITLDDYGRLDVEIGECFAAAANALLDEAGVRRGAVVAIGSHGQTVRHRVGGAHPFTLQIGDPSVIAERTGLTTVTDFRRADVAAGGQGAPLLPSLHAAAFADPAVPRAILNLGGIANLTLLEHARPVIGFDSGPANCLLDAWAERHLGAPRDENGAWARSGRVDEALLAELLADPYFAAAPPKSTGREDFNLAWLDARLPSRCAPADVQATLLALSARSIADALRAHAPATREVYACGGGVHNAALMEALRAQLPRLRVDSTAALGLDPDYVEAVGFAWLARERLDGDPGNLPSVTGARGPRRLGAIYPAGGDGALSRPMSR</sequence>
<keyword evidence="1" id="KW-0547">Nucleotide-binding</keyword>
<dbReference type="PANTHER" id="PTHR30605">
    <property type="entry name" value="ANHYDRO-N-ACETYLMURAMIC ACID KINASE"/>
    <property type="match status" value="1"/>
</dbReference>
<dbReference type="EC" id="2.7.1.170" evidence="1"/>
<dbReference type="HAMAP" id="MF_01270">
    <property type="entry name" value="AnhMurNAc_kinase"/>
    <property type="match status" value="1"/>
</dbReference>
<name>A0ABV9QN99_9GAMM</name>
<dbReference type="RefSeq" id="WP_380018516.1">
    <property type="nucleotide sequence ID" value="NZ_JBHSHD010000002.1"/>
</dbReference>
<keyword evidence="1 2" id="KW-0808">Transferase</keyword>
<comment type="pathway">
    <text evidence="1">Cell wall biogenesis; peptidoglycan recycling.</text>
</comment>
<comment type="caution">
    <text evidence="2">The sequence shown here is derived from an EMBL/GenBank/DDBJ whole genome shotgun (WGS) entry which is preliminary data.</text>
</comment>
<keyword evidence="1" id="KW-0119">Carbohydrate metabolism</keyword>
<comment type="similarity">
    <text evidence="1">Belongs to the anhydro-N-acetylmuramic acid kinase family.</text>
</comment>
<dbReference type="GO" id="GO:0016301">
    <property type="term" value="F:kinase activity"/>
    <property type="evidence" value="ECO:0007669"/>
    <property type="project" value="UniProtKB-KW"/>
</dbReference>
<gene>
    <name evidence="1" type="primary">anmK</name>
    <name evidence="2" type="ORF">ACFO6Q_00525</name>
</gene>